<feature type="domain" description="C2" evidence="5">
    <location>
        <begin position="207"/>
        <end position="324"/>
    </location>
</feature>
<evidence type="ECO:0000259" key="5">
    <source>
        <dbReference type="PROSITE" id="PS50004"/>
    </source>
</evidence>
<dbReference type="InterPro" id="IPR035892">
    <property type="entry name" value="C2_domain_sf"/>
</dbReference>
<keyword evidence="4" id="KW-0812">Transmembrane</keyword>
<keyword evidence="3" id="KW-0175">Coiled coil</keyword>
<reference evidence="6" key="1">
    <citation type="submission" date="2020-06" db="EMBL/GenBank/DDBJ databases">
        <authorList>
            <consortium name="Plant Systems Biology data submission"/>
        </authorList>
    </citation>
    <scope>NUCLEOTIDE SEQUENCE</scope>
    <source>
        <strain evidence="6">D6</strain>
    </source>
</reference>
<evidence type="ECO:0000313" key="6">
    <source>
        <dbReference type="EMBL" id="CAB9509614.1"/>
    </source>
</evidence>
<feature type="transmembrane region" description="Helical" evidence="4">
    <location>
        <begin position="836"/>
        <end position="860"/>
    </location>
</feature>
<keyword evidence="2" id="KW-0106">Calcium</keyword>
<dbReference type="Gene3D" id="2.60.40.150">
    <property type="entry name" value="C2 domain"/>
    <property type="match status" value="2"/>
</dbReference>
<dbReference type="CDD" id="cd00030">
    <property type="entry name" value="C2"/>
    <property type="match status" value="2"/>
</dbReference>
<dbReference type="OrthoDB" id="270970at2759"/>
<dbReference type="SMART" id="SM00239">
    <property type="entry name" value="C2"/>
    <property type="match status" value="2"/>
</dbReference>
<evidence type="ECO:0000256" key="4">
    <source>
        <dbReference type="SAM" id="Phobius"/>
    </source>
</evidence>
<dbReference type="PROSITE" id="PS50004">
    <property type="entry name" value="C2"/>
    <property type="match status" value="2"/>
</dbReference>
<accession>A0A9N8E0W5</accession>
<evidence type="ECO:0000313" key="7">
    <source>
        <dbReference type="Proteomes" id="UP001153069"/>
    </source>
</evidence>
<keyword evidence="4" id="KW-0472">Membrane</keyword>
<dbReference type="InterPro" id="IPR000008">
    <property type="entry name" value="C2_dom"/>
</dbReference>
<organism evidence="6 7">
    <name type="scientific">Seminavis robusta</name>
    <dbReference type="NCBI Taxonomy" id="568900"/>
    <lineage>
        <taxon>Eukaryota</taxon>
        <taxon>Sar</taxon>
        <taxon>Stramenopiles</taxon>
        <taxon>Ochrophyta</taxon>
        <taxon>Bacillariophyta</taxon>
        <taxon>Bacillariophyceae</taxon>
        <taxon>Bacillariophycidae</taxon>
        <taxon>Naviculales</taxon>
        <taxon>Naviculaceae</taxon>
        <taxon>Seminavis</taxon>
    </lineage>
</organism>
<dbReference type="Proteomes" id="UP001153069">
    <property type="component" value="Unassembled WGS sequence"/>
</dbReference>
<dbReference type="PANTHER" id="PTHR45911">
    <property type="entry name" value="C2 DOMAIN-CONTAINING PROTEIN"/>
    <property type="match status" value="1"/>
</dbReference>
<dbReference type="SUPFAM" id="SSF49562">
    <property type="entry name" value="C2 domain (Calcium/lipid-binding domain, CaLB)"/>
    <property type="match status" value="2"/>
</dbReference>
<keyword evidence="4" id="KW-1133">Transmembrane helix</keyword>
<feature type="domain" description="C2" evidence="5">
    <location>
        <begin position="423"/>
        <end position="550"/>
    </location>
</feature>
<feature type="coiled-coil region" evidence="3">
    <location>
        <begin position="743"/>
        <end position="777"/>
    </location>
</feature>
<dbReference type="GO" id="GO:0046872">
    <property type="term" value="F:metal ion binding"/>
    <property type="evidence" value="ECO:0007669"/>
    <property type="project" value="UniProtKB-KW"/>
</dbReference>
<feature type="transmembrane region" description="Helical" evidence="4">
    <location>
        <begin position="685"/>
        <end position="704"/>
    </location>
</feature>
<dbReference type="Pfam" id="PF00168">
    <property type="entry name" value="C2"/>
    <property type="match status" value="2"/>
</dbReference>
<comment type="caution">
    <text evidence="6">The sequence shown here is derived from an EMBL/GenBank/DDBJ whole genome shotgun (WGS) entry which is preliminary data.</text>
</comment>
<keyword evidence="1" id="KW-0479">Metal-binding</keyword>
<gene>
    <name evidence="6" type="ORF">SEMRO_397_G134460.1</name>
</gene>
<proteinExistence type="predicted"/>
<dbReference type="AlphaFoldDB" id="A0A9N8E0W5"/>
<dbReference type="EMBL" id="CAICTM010000396">
    <property type="protein sequence ID" value="CAB9509614.1"/>
    <property type="molecule type" value="Genomic_DNA"/>
</dbReference>
<protein>
    <recommendedName>
        <fullName evidence="5">C2 domain-containing protein</fullName>
    </recommendedName>
</protein>
<name>A0A9N8E0W5_9STRA</name>
<evidence type="ECO:0000256" key="2">
    <source>
        <dbReference type="ARBA" id="ARBA00022837"/>
    </source>
</evidence>
<keyword evidence="7" id="KW-1185">Reference proteome</keyword>
<sequence>MAQPRRKGTKELLSDKGAHQVERSVIFSSIWDVKTQPPQSSKTAIVPKALLKTKRRKISLEVHRVSMERKEASKDDGDNTFVYEECVLRLWIPEVKAKASTKDTSENSDDDEDEDNSVFTPVELLSTGVPLPELTGKWRPKYRIPLRSLTITSTFDSRIFLRIDQESIKQKRQLIFGSVQDANEFVASFNREKTREPKRLDVKLKGSLGGIQLDRGEKLDLLIEIVSGWNLPIADLSSSDPFVICSINGKEVHRTHYVPKSLNPVWTLQTGSLFILSIDAKDLFAGDGLFCRVIDYDVLSSDDLGYFVVPPDVLYKGNGEREVFKLKGPPKSKADVPGHLAVRCRRATQYDKEFMEEFQSAEAKKADTVSPATLVEGGRSNLKSIIEKKVMTDKIGVKRYKIRPGPDPKRKAETEWMTEDHIEMEHMAESQHWIDSGSGKLGKVYVEVLGCDGLPNLDTGGFLGNKTDAFVSIVFEDTVVQTDIVDDCLSPRWLPWMKRAFVFHMIHSSSQVLVGVFDNDMGIQDDHDLIGKVSVDLTNLHKDTIYILKFDIFKSSQMSTRKAKGSITLRIRLEIDDERKLLLACLEPPPDVHVNVKTRKELRVVRWTTMGKYDMESYSMKVMNSYIEELLAYQQVMYHIEDGIISLLMWRSQSQVTFMGRTIALPTHSAVAFISFTFLVENPRFLPSFFFFSLAWFLIAVMAYRRQDPNPWRRCKSYGELFNMLVLGQSVAPPDHIRRNENIEAIAAAADEWQKRIVESEERNKKAYEDSQKAQKEYEEDMLEIGEAKTDMSTKQGGVSVDIFKPIFFPIQKNLAMVCRMLRYCRAVVTWDECYFTFWICTIAVVLGGAFLFVPWLWILKWSARFTVWSIFGPWMKLVDLFYYSRITPLSEDELEEREELQRITRQELTSKAAKENRIKRENLEKLKDIKKFMFGDFISKVPVIHASRHKDVPLPASQAVPYKPKPLPLAELAMKEAGYRRTRLPGQHLEGDMIPRLESVAFTDAPLGQATAKPDLLDKAGPGGGAPSVTESTSTVYAKLGSVIAIAGAVTWFGVPLLSFATETALGATEDGLQWLLGSPDVNASGLA</sequence>
<evidence type="ECO:0000256" key="1">
    <source>
        <dbReference type="ARBA" id="ARBA00022723"/>
    </source>
</evidence>
<evidence type="ECO:0000256" key="3">
    <source>
        <dbReference type="SAM" id="Coils"/>
    </source>
</evidence>